<evidence type="ECO:0000313" key="6">
    <source>
        <dbReference type="EMBL" id="KIQ35851.1"/>
    </source>
</evidence>
<dbReference type="GO" id="GO:0046872">
    <property type="term" value="F:metal ion binding"/>
    <property type="evidence" value="ECO:0007669"/>
    <property type="project" value="UniProtKB-KW"/>
</dbReference>
<organism evidence="6 7">
    <name type="scientific">Variovorax paradoxus</name>
    <dbReference type="NCBI Taxonomy" id="34073"/>
    <lineage>
        <taxon>Bacteria</taxon>
        <taxon>Pseudomonadati</taxon>
        <taxon>Pseudomonadota</taxon>
        <taxon>Betaproteobacteria</taxon>
        <taxon>Burkholderiales</taxon>
        <taxon>Comamonadaceae</taxon>
        <taxon>Variovorax</taxon>
    </lineage>
</organism>
<dbReference type="Proteomes" id="UP000032067">
    <property type="component" value="Unassembled WGS sequence"/>
</dbReference>
<dbReference type="PANTHER" id="PTHR35005">
    <property type="entry name" value="3-DEHYDRO-SCYLLO-INOSOSE HYDROLASE"/>
    <property type="match status" value="1"/>
</dbReference>
<dbReference type="Pfam" id="PF02633">
    <property type="entry name" value="Creatininase"/>
    <property type="match status" value="1"/>
</dbReference>
<evidence type="ECO:0000256" key="2">
    <source>
        <dbReference type="ARBA" id="ARBA00022723"/>
    </source>
</evidence>
<evidence type="ECO:0000256" key="5">
    <source>
        <dbReference type="ARBA" id="ARBA00024029"/>
    </source>
</evidence>
<dbReference type="EMBL" id="JXQQ01000008">
    <property type="protein sequence ID" value="KIQ35851.1"/>
    <property type="molecule type" value="Genomic_DNA"/>
</dbReference>
<evidence type="ECO:0000256" key="3">
    <source>
        <dbReference type="ARBA" id="ARBA00022801"/>
    </source>
</evidence>
<comment type="caution">
    <text evidence="6">The sequence shown here is derived from an EMBL/GenBank/DDBJ whole genome shotgun (WGS) entry which is preliminary data.</text>
</comment>
<dbReference type="SUPFAM" id="SSF102215">
    <property type="entry name" value="Creatininase"/>
    <property type="match status" value="1"/>
</dbReference>
<dbReference type="GO" id="GO:0016811">
    <property type="term" value="F:hydrolase activity, acting on carbon-nitrogen (but not peptide) bonds, in linear amides"/>
    <property type="evidence" value="ECO:0007669"/>
    <property type="project" value="TreeGrafter"/>
</dbReference>
<comment type="cofactor">
    <cofactor evidence="1">
        <name>Zn(2+)</name>
        <dbReference type="ChEBI" id="CHEBI:29105"/>
    </cofactor>
</comment>
<dbReference type="Gene3D" id="3.40.50.10310">
    <property type="entry name" value="Creatininase"/>
    <property type="match status" value="1"/>
</dbReference>
<evidence type="ECO:0000256" key="1">
    <source>
        <dbReference type="ARBA" id="ARBA00001947"/>
    </source>
</evidence>
<name>A0A0D0MTI8_VARPD</name>
<evidence type="ECO:0000313" key="7">
    <source>
        <dbReference type="Proteomes" id="UP000032067"/>
    </source>
</evidence>
<dbReference type="GO" id="GO:0009231">
    <property type="term" value="P:riboflavin biosynthetic process"/>
    <property type="evidence" value="ECO:0007669"/>
    <property type="project" value="TreeGrafter"/>
</dbReference>
<sequence length="273" mass="30149">MNPPKLRSRFWSDLTSEEFSRLNRERLIAVLPVGATEQHGPHLPMSTDTATIDGMVRATLPHLPDDLPVLFLPTVPYGKSNEHSRYPGTLTVSANTLISLWKDIGACVAKAGVRKLVLYNSHGGQMSVMDIVARDLREEHDMMVVAANWYTLGLPEGLFTAHEGKHGIHAGDLESSVMLHLTPDCVRRDQFQNFSSMTEQLAAENKFLSITPSGKLGWQMHDINPSGAAGDATRATAEKGAAVLDHVGRRFVELLHEVDRFPLSRLANEPAWK</sequence>
<protein>
    <submittedName>
        <fullName evidence="6">Creatininase</fullName>
    </submittedName>
</protein>
<dbReference type="AlphaFoldDB" id="A0A0D0MTI8"/>
<dbReference type="RefSeq" id="WP_042577405.1">
    <property type="nucleotide sequence ID" value="NZ_JXQQ01000008.1"/>
</dbReference>
<reference evidence="6 7" key="1">
    <citation type="submission" date="2014-12" db="EMBL/GenBank/DDBJ databases">
        <title>16Stimator: statistical estimation of ribosomal gene copy numbers from draft genome assemblies.</title>
        <authorList>
            <person name="Perisin M.A."/>
            <person name="Vetter M."/>
            <person name="Gilbert J.A."/>
            <person name="Bergelson J."/>
        </authorList>
    </citation>
    <scope>NUCLEOTIDE SEQUENCE [LARGE SCALE GENOMIC DNA]</scope>
    <source>
        <strain evidence="6 7">MEDvA23</strain>
    </source>
</reference>
<dbReference type="InterPro" id="IPR003785">
    <property type="entry name" value="Creatininase/forma_Hydrolase"/>
</dbReference>
<keyword evidence="3" id="KW-0378">Hydrolase</keyword>
<dbReference type="InterPro" id="IPR024087">
    <property type="entry name" value="Creatininase-like_sf"/>
</dbReference>
<accession>A0A0D0MTI8</accession>
<dbReference type="OrthoDB" id="9801445at2"/>
<dbReference type="PANTHER" id="PTHR35005:SF1">
    <property type="entry name" value="2-AMINO-5-FORMYLAMINO-6-RIBOSYLAMINOPYRIMIDIN-4(3H)-ONE 5'-MONOPHOSPHATE DEFORMYLASE"/>
    <property type="match status" value="1"/>
</dbReference>
<keyword evidence="2" id="KW-0479">Metal-binding</keyword>
<evidence type="ECO:0000256" key="4">
    <source>
        <dbReference type="ARBA" id="ARBA00022833"/>
    </source>
</evidence>
<gene>
    <name evidence="6" type="ORF">RT97_03540</name>
</gene>
<proteinExistence type="inferred from homology"/>
<comment type="similarity">
    <text evidence="5">Belongs to the creatininase superfamily.</text>
</comment>
<keyword evidence="4" id="KW-0862">Zinc</keyword>